<dbReference type="Proteomes" id="UP001583193">
    <property type="component" value="Unassembled WGS sequence"/>
</dbReference>
<evidence type="ECO:0000313" key="2">
    <source>
        <dbReference type="EMBL" id="KAL1875501.1"/>
    </source>
</evidence>
<feature type="region of interest" description="Disordered" evidence="1">
    <location>
        <begin position="1"/>
        <end position="169"/>
    </location>
</feature>
<comment type="caution">
    <text evidence="2">The sequence shown here is derived from an EMBL/GenBank/DDBJ whole genome shotgun (WGS) entry which is preliminary data.</text>
</comment>
<evidence type="ECO:0000313" key="3">
    <source>
        <dbReference type="Proteomes" id="UP001583193"/>
    </source>
</evidence>
<protein>
    <submittedName>
        <fullName evidence="2">Uncharacterized protein</fullName>
    </submittedName>
</protein>
<feature type="compositionally biased region" description="Polar residues" evidence="1">
    <location>
        <begin position="10"/>
        <end position="27"/>
    </location>
</feature>
<proteinExistence type="predicted"/>
<reference evidence="2 3" key="1">
    <citation type="journal article" date="2024" name="IMA Fungus">
        <title>IMA Genome - F19 : A genome assembly and annotation guide to empower mycologists, including annotated draft genome sequences of Ceratocystis pirilliformis, Diaporthe australafricana, Fusarium ophioides, Paecilomyces lecythidis, and Sporothrix stenoceras.</title>
        <authorList>
            <person name="Aylward J."/>
            <person name="Wilson A.M."/>
            <person name="Visagie C.M."/>
            <person name="Spraker J."/>
            <person name="Barnes I."/>
            <person name="Buitendag C."/>
            <person name="Ceriani C."/>
            <person name="Del Mar Angel L."/>
            <person name="du Plessis D."/>
            <person name="Fuchs T."/>
            <person name="Gasser K."/>
            <person name="Kramer D."/>
            <person name="Li W."/>
            <person name="Munsamy K."/>
            <person name="Piso A."/>
            <person name="Price J.L."/>
            <person name="Sonnekus B."/>
            <person name="Thomas C."/>
            <person name="van der Nest A."/>
            <person name="van Dijk A."/>
            <person name="van Heerden A."/>
            <person name="van Vuuren N."/>
            <person name="Yilmaz N."/>
            <person name="Duong T.A."/>
            <person name="van der Merwe N.A."/>
            <person name="Wingfield M.J."/>
            <person name="Wingfield B.D."/>
        </authorList>
    </citation>
    <scope>NUCLEOTIDE SEQUENCE [LARGE SCALE GENOMIC DNA]</scope>
    <source>
        <strain evidence="2 3">CMW 18167</strain>
    </source>
</reference>
<accession>A0ABR3XIG6</accession>
<organism evidence="2 3">
    <name type="scientific">Paecilomyces lecythidis</name>
    <dbReference type="NCBI Taxonomy" id="3004212"/>
    <lineage>
        <taxon>Eukaryota</taxon>
        <taxon>Fungi</taxon>
        <taxon>Dikarya</taxon>
        <taxon>Ascomycota</taxon>
        <taxon>Pezizomycotina</taxon>
        <taxon>Eurotiomycetes</taxon>
        <taxon>Eurotiomycetidae</taxon>
        <taxon>Eurotiales</taxon>
        <taxon>Thermoascaceae</taxon>
        <taxon>Paecilomyces</taxon>
    </lineage>
</organism>
<sequence length="169" mass="17492">MATEGERIQAPSTASEANDVLGSQGQNGPAKDVEPQSQSAGVTDEPKPNGDSSTPGKPEAIEPPTAEDSEGPKTGEKRHIDGSDDAATGIANGAQSGESSEKKQKTEQPSEAENRPVESSATDGKPSASNDEEKKKPGRPKKSKEVSKKVNPPSTDGIGSRTRSRTKAT</sequence>
<feature type="compositionally biased region" description="Basic and acidic residues" evidence="1">
    <location>
        <begin position="70"/>
        <end position="82"/>
    </location>
</feature>
<name>A0ABR3XIG6_9EURO</name>
<dbReference type="EMBL" id="JAVDPF010000017">
    <property type="protein sequence ID" value="KAL1875501.1"/>
    <property type="molecule type" value="Genomic_DNA"/>
</dbReference>
<gene>
    <name evidence="2" type="ORF">Plec18167_005437</name>
</gene>
<feature type="compositionally biased region" description="Basic and acidic residues" evidence="1">
    <location>
        <begin position="99"/>
        <end position="116"/>
    </location>
</feature>
<evidence type="ECO:0000256" key="1">
    <source>
        <dbReference type="SAM" id="MobiDB-lite"/>
    </source>
</evidence>
<keyword evidence="3" id="KW-1185">Reference proteome</keyword>